<gene>
    <name evidence="1" type="ORF">ENN26_01260</name>
</gene>
<dbReference type="EMBL" id="DSAY01000027">
    <property type="protein sequence ID" value="HDP14393.1"/>
    <property type="molecule type" value="Genomic_DNA"/>
</dbReference>
<proteinExistence type="predicted"/>
<protein>
    <submittedName>
        <fullName evidence="1">Uncharacterized protein</fullName>
    </submittedName>
</protein>
<evidence type="ECO:0000313" key="1">
    <source>
        <dbReference type="EMBL" id="HDP14393.1"/>
    </source>
</evidence>
<dbReference type="AlphaFoldDB" id="A0A7C1GQU5"/>
<comment type="caution">
    <text evidence="1">The sequence shown here is derived from an EMBL/GenBank/DDBJ whole genome shotgun (WGS) entry which is preliminary data.</text>
</comment>
<sequence>MVNKEETYMRIIKLAARAYASWNKFIESLFPQPPNPLEQKIYTLNSPKEPDLATMIQELKNTGHQDLVEKILSRPPKVLVGFLYDLSEPGELIYDTYGYTFQKAQECPNITVEDFSTDALTVNDIIAREKPDKIIIVTAKRRQRPPGIYTAQTTLQATQENPAEMLRASLEGSLDIDALLDALRVLAPGRIISIIEYEPPEDATQGLKEQLIQVINKILQEECQK</sequence>
<name>A0A7C1GQU5_9CREN</name>
<reference evidence="1" key="1">
    <citation type="journal article" date="2020" name="mSystems">
        <title>Genome- and Community-Level Interaction Insights into Carbon Utilization and Element Cycling Functions of Hydrothermarchaeota in Hydrothermal Sediment.</title>
        <authorList>
            <person name="Zhou Z."/>
            <person name="Liu Y."/>
            <person name="Xu W."/>
            <person name="Pan J."/>
            <person name="Luo Z.H."/>
            <person name="Li M."/>
        </authorList>
    </citation>
    <scope>NUCLEOTIDE SEQUENCE [LARGE SCALE GENOMIC DNA]</scope>
    <source>
        <strain evidence="1">SpSt-116</strain>
    </source>
</reference>
<organism evidence="1">
    <name type="scientific">Thermofilum adornatum</name>
    <dbReference type="NCBI Taxonomy" id="1365176"/>
    <lineage>
        <taxon>Archaea</taxon>
        <taxon>Thermoproteota</taxon>
        <taxon>Thermoprotei</taxon>
        <taxon>Thermofilales</taxon>
        <taxon>Thermofilaceae</taxon>
        <taxon>Thermofilum</taxon>
    </lineage>
</organism>
<accession>A0A7C1GQU5</accession>